<feature type="region of interest" description="Disordered" evidence="11">
    <location>
        <begin position="201"/>
        <end position="226"/>
    </location>
</feature>
<dbReference type="InterPro" id="IPR013083">
    <property type="entry name" value="Znf_RING/FYVE/PHD"/>
</dbReference>
<evidence type="ECO:0000256" key="10">
    <source>
        <dbReference type="PROSITE-ProRule" id="PRU00175"/>
    </source>
</evidence>
<feature type="transmembrane region" description="Helical" evidence="12">
    <location>
        <begin position="344"/>
        <end position="367"/>
    </location>
</feature>
<dbReference type="PANTHER" id="PTHR45931">
    <property type="entry name" value="SI:CH211-59O9.10"/>
    <property type="match status" value="1"/>
</dbReference>
<evidence type="ECO:0000256" key="4">
    <source>
        <dbReference type="ARBA" id="ARBA00022729"/>
    </source>
</evidence>
<evidence type="ECO:0000256" key="1">
    <source>
        <dbReference type="ARBA" id="ARBA00004370"/>
    </source>
</evidence>
<dbReference type="GO" id="GO:0008270">
    <property type="term" value="F:zinc ion binding"/>
    <property type="evidence" value="ECO:0007669"/>
    <property type="project" value="UniProtKB-KW"/>
</dbReference>
<dbReference type="PROSITE" id="PS50089">
    <property type="entry name" value="ZF_RING_2"/>
    <property type="match status" value="1"/>
</dbReference>
<dbReference type="RefSeq" id="XP_025779753.1">
    <property type="nucleotide sequence ID" value="XM_025923968.1"/>
</dbReference>
<dbReference type="Gene3D" id="3.30.40.10">
    <property type="entry name" value="Zinc/RING finger domain, C3HC4 (zinc finger)"/>
    <property type="match status" value="1"/>
</dbReference>
<organism evidence="14 15">
    <name type="scientific">Puma concolor</name>
    <name type="common">Mountain lion</name>
    <name type="synonym">Felis concolor</name>
    <dbReference type="NCBI Taxonomy" id="9696"/>
    <lineage>
        <taxon>Eukaryota</taxon>
        <taxon>Metazoa</taxon>
        <taxon>Chordata</taxon>
        <taxon>Craniata</taxon>
        <taxon>Vertebrata</taxon>
        <taxon>Euteleostomi</taxon>
        <taxon>Mammalia</taxon>
        <taxon>Eutheria</taxon>
        <taxon>Laurasiatheria</taxon>
        <taxon>Carnivora</taxon>
        <taxon>Feliformia</taxon>
        <taxon>Felidae</taxon>
        <taxon>Felinae</taxon>
        <taxon>Puma</taxon>
    </lineage>
</organism>
<evidence type="ECO:0000256" key="11">
    <source>
        <dbReference type="SAM" id="MobiDB-lite"/>
    </source>
</evidence>
<protein>
    <submittedName>
        <fullName evidence="15">E3 ubiquitin-protein ligase RNF130</fullName>
    </submittedName>
</protein>
<keyword evidence="5 10" id="KW-0863">Zinc-finger</keyword>
<comment type="subcellular location">
    <subcellularLocation>
        <location evidence="1">Membrane</location>
    </subcellularLocation>
</comment>
<dbReference type="Pfam" id="PF02225">
    <property type="entry name" value="PA"/>
    <property type="match status" value="1"/>
</dbReference>
<dbReference type="FunFam" id="3.30.40.10:FF:000009">
    <property type="entry name" value="E3 ubiquitin-protein ligase RNF130"/>
    <property type="match status" value="1"/>
</dbReference>
<keyword evidence="2 12" id="KW-0812">Transmembrane</keyword>
<proteinExistence type="predicted"/>
<keyword evidence="6" id="KW-0862">Zinc</keyword>
<keyword evidence="9" id="KW-0325">Glycoprotein</keyword>
<feature type="region of interest" description="Disordered" evidence="11">
    <location>
        <begin position="141"/>
        <end position="167"/>
    </location>
</feature>
<keyword evidence="4" id="KW-0732">Signal</keyword>
<dbReference type="Proteomes" id="UP000515131">
    <property type="component" value="Unplaced"/>
</dbReference>
<evidence type="ECO:0000313" key="15">
    <source>
        <dbReference type="RefSeq" id="XP_025779753.1"/>
    </source>
</evidence>
<dbReference type="GO" id="GO:0006511">
    <property type="term" value="P:ubiquitin-dependent protein catabolic process"/>
    <property type="evidence" value="ECO:0007669"/>
    <property type="project" value="TreeGrafter"/>
</dbReference>
<evidence type="ECO:0000256" key="9">
    <source>
        <dbReference type="ARBA" id="ARBA00023180"/>
    </source>
</evidence>
<dbReference type="GO" id="GO:0061630">
    <property type="term" value="F:ubiquitin protein ligase activity"/>
    <property type="evidence" value="ECO:0007669"/>
    <property type="project" value="TreeGrafter"/>
</dbReference>
<evidence type="ECO:0000256" key="2">
    <source>
        <dbReference type="ARBA" id="ARBA00022692"/>
    </source>
</evidence>
<evidence type="ECO:0000256" key="6">
    <source>
        <dbReference type="ARBA" id="ARBA00022833"/>
    </source>
</evidence>
<feature type="compositionally biased region" description="Polar residues" evidence="11">
    <location>
        <begin position="31"/>
        <end position="43"/>
    </location>
</feature>
<dbReference type="KEGG" id="pcoo:112860714"/>
<evidence type="ECO:0000256" key="8">
    <source>
        <dbReference type="ARBA" id="ARBA00023136"/>
    </source>
</evidence>
<dbReference type="FunFam" id="3.50.30.30:FF:000043">
    <property type="entry name" value="E3 ubiquitin-protein ligase RNF130"/>
    <property type="match status" value="1"/>
</dbReference>
<dbReference type="InterPro" id="IPR051834">
    <property type="entry name" value="RING_finger_E3_ligase"/>
</dbReference>
<dbReference type="SUPFAM" id="SSF57850">
    <property type="entry name" value="RING/U-box"/>
    <property type="match status" value="1"/>
</dbReference>
<keyword evidence="7 12" id="KW-1133">Transmembrane helix</keyword>
<dbReference type="AlphaFoldDB" id="A0A6P6HX68"/>
<gene>
    <name evidence="15" type="primary">RNF130</name>
</gene>
<dbReference type="InterPro" id="IPR046450">
    <property type="entry name" value="PA_dom_sf"/>
</dbReference>
<evidence type="ECO:0000313" key="14">
    <source>
        <dbReference type="Proteomes" id="UP000515131"/>
    </source>
</evidence>
<evidence type="ECO:0000256" key="7">
    <source>
        <dbReference type="ARBA" id="ARBA00022989"/>
    </source>
</evidence>
<reference evidence="15" key="1">
    <citation type="submission" date="2025-08" db="UniProtKB">
        <authorList>
            <consortium name="RefSeq"/>
        </authorList>
    </citation>
    <scope>IDENTIFICATION</scope>
    <source>
        <tissue evidence="15">Blood</tissue>
    </source>
</reference>
<dbReference type="InterPro" id="IPR003137">
    <property type="entry name" value="PA_domain"/>
</dbReference>
<feature type="region of interest" description="Disordered" evidence="11">
    <location>
        <begin position="1"/>
        <end position="43"/>
    </location>
</feature>
<keyword evidence="14" id="KW-1185">Reference proteome</keyword>
<dbReference type="PANTHER" id="PTHR45931:SF21">
    <property type="entry name" value="RING FINGER PROTEIN 130"/>
    <property type="match status" value="1"/>
</dbReference>
<dbReference type="CDD" id="cd16803">
    <property type="entry name" value="RING-H2_RNF130"/>
    <property type="match status" value="1"/>
</dbReference>
<dbReference type="InterPro" id="IPR001841">
    <property type="entry name" value="Znf_RING"/>
</dbReference>
<evidence type="ECO:0000259" key="13">
    <source>
        <dbReference type="PROSITE" id="PS50089"/>
    </source>
</evidence>
<dbReference type="CDD" id="cd02122">
    <property type="entry name" value="PA_GRAIL_like"/>
    <property type="match status" value="1"/>
</dbReference>
<accession>A0A6P6HX68</accession>
<dbReference type="SUPFAM" id="SSF52025">
    <property type="entry name" value="PA domain"/>
    <property type="match status" value="1"/>
</dbReference>
<dbReference type="CTD" id="55819"/>
<sequence>MAGPGLVPMKLREACSGSSAHPRRLCPTPATGRQNTLDPSPCQSPSSISWFLSDLVQGPVRKPQNAKLWERPRGPGFQLLLQSQAPKCLPTAMPPYSQGPAQSLLSPVQKWQQPLPYQAAGNMRKGHWRKRNSTTVATPAVRQEAGGSEQGIARKRAGAGLSPRPARCRSALREGAGQSGGERAGGGSRASGTLCFTHPASGASSWSRLPNPAAAKRGAPESAGPDPWDGVVADHLGCDPQTRFFVPPNIKQWIALLQRGNCTFKEKISRAAFHNAVAVVIYNNKSKEEPVTMTHPGTGDIIAVMITELRGKDILSYLEKNISVQMTIAVGTRMPPKNFSRGSLVFVSISFIVLMIISSAWLIFYFIQKIRYTNARDRNQRRLGDAAKKAISKLTTRTVKKGDKETDPDFDHCAVCIESYKQNDVVRILPCKHVFHKSCVDPWLSEHCTCPMCKLNILKALGIVPNLPCTDNVAFDMERLTRTQAVNRRSALGDLASDNSLGLEPLRTSGISPLPQDGELTPRTGEINIAVTKEWFIIASFGLLSALTLCYMIIRATASLNANEVEWF</sequence>
<dbReference type="GO" id="GO:0016020">
    <property type="term" value="C:membrane"/>
    <property type="evidence" value="ECO:0007669"/>
    <property type="project" value="UniProtKB-SubCell"/>
</dbReference>
<keyword evidence="3" id="KW-0479">Metal-binding</keyword>
<feature type="transmembrane region" description="Helical" evidence="12">
    <location>
        <begin position="535"/>
        <end position="554"/>
    </location>
</feature>
<dbReference type="GeneID" id="112860714"/>
<evidence type="ECO:0000256" key="12">
    <source>
        <dbReference type="SAM" id="Phobius"/>
    </source>
</evidence>
<evidence type="ECO:0000256" key="5">
    <source>
        <dbReference type="ARBA" id="ARBA00022771"/>
    </source>
</evidence>
<dbReference type="GO" id="GO:0045893">
    <property type="term" value="P:positive regulation of DNA-templated transcription"/>
    <property type="evidence" value="ECO:0007669"/>
    <property type="project" value="TreeGrafter"/>
</dbReference>
<dbReference type="SMART" id="SM00184">
    <property type="entry name" value="RING"/>
    <property type="match status" value="1"/>
</dbReference>
<dbReference type="GO" id="GO:0005634">
    <property type="term" value="C:nucleus"/>
    <property type="evidence" value="ECO:0007669"/>
    <property type="project" value="TreeGrafter"/>
</dbReference>
<name>A0A6P6HX68_PUMCO</name>
<evidence type="ECO:0000256" key="3">
    <source>
        <dbReference type="ARBA" id="ARBA00022723"/>
    </source>
</evidence>
<feature type="domain" description="RING-type" evidence="13">
    <location>
        <begin position="413"/>
        <end position="454"/>
    </location>
</feature>
<dbReference type="Pfam" id="PF13639">
    <property type="entry name" value="zf-RING_2"/>
    <property type="match status" value="1"/>
</dbReference>
<dbReference type="GO" id="GO:0016567">
    <property type="term" value="P:protein ubiquitination"/>
    <property type="evidence" value="ECO:0007669"/>
    <property type="project" value="TreeGrafter"/>
</dbReference>
<keyword evidence="8 12" id="KW-0472">Membrane</keyword>
<dbReference type="Gene3D" id="3.50.30.30">
    <property type="match status" value="1"/>
</dbReference>